<protein>
    <submittedName>
        <fullName evidence="4">Uncharacterized protein</fullName>
    </submittedName>
</protein>
<dbReference type="InterPro" id="IPR011045">
    <property type="entry name" value="N2O_reductase_N"/>
</dbReference>
<keyword evidence="3" id="KW-0186">Copper</keyword>
<organism evidence="4 5">
    <name type="scientific">Methylocystis echinoides</name>
    <dbReference type="NCBI Taxonomy" id="29468"/>
    <lineage>
        <taxon>Bacteria</taxon>
        <taxon>Pseudomonadati</taxon>
        <taxon>Pseudomonadota</taxon>
        <taxon>Alphaproteobacteria</taxon>
        <taxon>Hyphomicrobiales</taxon>
        <taxon>Methylocystaceae</taxon>
        <taxon>Methylocystis</taxon>
    </lineage>
</organism>
<proteinExistence type="predicted"/>
<dbReference type="Gene3D" id="2.130.10.10">
    <property type="entry name" value="YVTN repeat-like/Quinoprotein amine dehydrogenase"/>
    <property type="match status" value="1"/>
</dbReference>
<dbReference type="AlphaFoldDB" id="A0A9W6GYJ2"/>
<dbReference type="EMBL" id="BSEC01000002">
    <property type="protein sequence ID" value="GLI95239.1"/>
    <property type="molecule type" value="Genomic_DNA"/>
</dbReference>
<dbReference type="PANTHER" id="PTHR42838">
    <property type="entry name" value="CYTOCHROME C OXIDASE SUBUNIT II"/>
    <property type="match status" value="1"/>
</dbReference>
<evidence type="ECO:0000256" key="2">
    <source>
        <dbReference type="ARBA" id="ARBA00022723"/>
    </source>
</evidence>
<evidence type="ECO:0000256" key="1">
    <source>
        <dbReference type="ARBA" id="ARBA00004196"/>
    </source>
</evidence>
<evidence type="ECO:0000313" key="5">
    <source>
        <dbReference type="Proteomes" id="UP001144323"/>
    </source>
</evidence>
<dbReference type="SUPFAM" id="SSF50974">
    <property type="entry name" value="Nitrous oxide reductase, N-terminal domain"/>
    <property type="match status" value="1"/>
</dbReference>
<comment type="subcellular location">
    <subcellularLocation>
        <location evidence="1">Cell envelope</location>
    </subcellularLocation>
</comment>
<dbReference type="InterPro" id="IPR051403">
    <property type="entry name" value="NosZ/Cyto_c_oxidase_sub2"/>
</dbReference>
<keyword evidence="2" id="KW-0479">Metal-binding</keyword>
<dbReference type="GO" id="GO:0046872">
    <property type="term" value="F:metal ion binding"/>
    <property type="evidence" value="ECO:0007669"/>
    <property type="project" value="UniProtKB-KW"/>
</dbReference>
<dbReference type="InterPro" id="IPR015943">
    <property type="entry name" value="WD40/YVTN_repeat-like_dom_sf"/>
</dbReference>
<sequence length="119" mass="13155">MHGCNMAPDGRHVAINGKLSPTVTLLDVTLFDSLFDDKIKPRDVVVAESELGLGPLQTFDGRGNAYTTVFIDSQVVKWNIEKAPQALKGMALFDAFYRWCRDAIDEPDNWPANKSGRAS</sequence>
<accession>A0A9W6GYJ2</accession>
<dbReference type="GO" id="GO:0030313">
    <property type="term" value="C:cell envelope"/>
    <property type="evidence" value="ECO:0007669"/>
    <property type="project" value="UniProtKB-SubCell"/>
</dbReference>
<evidence type="ECO:0000313" key="4">
    <source>
        <dbReference type="EMBL" id="GLI95239.1"/>
    </source>
</evidence>
<reference evidence="4" key="1">
    <citation type="journal article" date="2023" name="Int. J. Syst. Evol. Microbiol.">
        <title>Methylocystis iwaonis sp. nov., a type II methane-oxidizing bacterium from surface soil of a rice paddy field in Japan, and emended description of the genus Methylocystis (ex Whittenbury et al. 1970) Bowman et al. 1993.</title>
        <authorList>
            <person name="Kaise H."/>
            <person name="Sawadogo J.B."/>
            <person name="Alam M.S."/>
            <person name="Ueno C."/>
            <person name="Dianou D."/>
            <person name="Shinjo R."/>
            <person name="Asakawa S."/>
        </authorList>
    </citation>
    <scope>NUCLEOTIDE SEQUENCE</scope>
    <source>
        <strain evidence="4">LMG27198</strain>
    </source>
</reference>
<dbReference type="Proteomes" id="UP001144323">
    <property type="component" value="Unassembled WGS sequence"/>
</dbReference>
<comment type="caution">
    <text evidence="4">The sequence shown here is derived from an EMBL/GenBank/DDBJ whole genome shotgun (WGS) entry which is preliminary data.</text>
</comment>
<gene>
    <name evidence="4" type="ORF">LMG27198_42310</name>
</gene>
<evidence type="ECO:0000256" key="3">
    <source>
        <dbReference type="ARBA" id="ARBA00023008"/>
    </source>
</evidence>
<name>A0A9W6GYJ2_9HYPH</name>
<keyword evidence="5" id="KW-1185">Reference proteome</keyword>
<dbReference type="PANTHER" id="PTHR42838:SF2">
    <property type="entry name" value="NITROUS-OXIDE REDUCTASE"/>
    <property type="match status" value="1"/>
</dbReference>